<organism evidence="9 10">
    <name type="scientific">Rufibacter hautae</name>
    <dbReference type="NCBI Taxonomy" id="2595005"/>
    <lineage>
        <taxon>Bacteria</taxon>
        <taxon>Pseudomonadati</taxon>
        <taxon>Bacteroidota</taxon>
        <taxon>Cytophagia</taxon>
        <taxon>Cytophagales</taxon>
        <taxon>Hymenobacteraceae</taxon>
        <taxon>Rufibacter</taxon>
    </lineage>
</organism>
<name>A0A5B6TAE3_9BACT</name>
<dbReference type="SUPFAM" id="SSF161111">
    <property type="entry name" value="Cation efflux protein transmembrane domain-like"/>
    <property type="match status" value="1"/>
</dbReference>
<accession>A0A5B6TAE3</accession>
<dbReference type="AlphaFoldDB" id="A0A5B6TAE3"/>
<evidence type="ECO:0000256" key="1">
    <source>
        <dbReference type="ARBA" id="ARBA00004141"/>
    </source>
</evidence>
<proteinExistence type="inferred from homology"/>
<feature type="domain" description="Cation efflux protein transmembrane" evidence="8">
    <location>
        <begin position="31"/>
        <end position="227"/>
    </location>
</feature>
<keyword evidence="5 7" id="KW-1133">Transmembrane helix</keyword>
<dbReference type="GO" id="GO:0016020">
    <property type="term" value="C:membrane"/>
    <property type="evidence" value="ECO:0007669"/>
    <property type="project" value="UniProtKB-SubCell"/>
</dbReference>
<dbReference type="OrthoDB" id="9806522at2"/>
<dbReference type="Pfam" id="PF01545">
    <property type="entry name" value="Cation_efflux"/>
    <property type="match status" value="1"/>
</dbReference>
<evidence type="ECO:0000256" key="4">
    <source>
        <dbReference type="ARBA" id="ARBA00022692"/>
    </source>
</evidence>
<dbReference type="Proteomes" id="UP000324133">
    <property type="component" value="Unassembled WGS sequence"/>
</dbReference>
<sequence>MKPINRFEYPPELQPVFAKAKKLEWISVFYLISTSVVVYLTMGNSQAMKTAYFEDILSLTPSISFLIAARIFHKRPNKDFPYGYHRVVTIAFLCGALALFSVGAFLIFDAASTLIKQEHPTIGIKVIFGHEVWLGYLMIAAMVYSTIPSMILGRMKLPLAKKLNEKNLYTDADMNKADWMTGAAAIPGILGIGMGWWWADSVAALIIALDILWDGYTNLKQAIFDLMNQIPKNVDDRHTDPLLLQVEQKLKHQPWIKEHAFRMREEGHIYLGEAFVVPHEHDGQLTMRIEKLAQEVSDLNWRIQEFLIMPVQELPQTNAQEGRPGQNNPEIT</sequence>
<evidence type="ECO:0000259" key="8">
    <source>
        <dbReference type="Pfam" id="PF01545"/>
    </source>
</evidence>
<dbReference type="PANTHER" id="PTHR43840:SF15">
    <property type="entry name" value="MITOCHONDRIAL METAL TRANSPORTER 1-RELATED"/>
    <property type="match status" value="1"/>
</dbReference>
<evidence type="ECO:0000313" key="9">
    <source>
        <dbReference type="EMBL" id="KAA3436837.1"/>
    </source>
</evidence>
<dbReference type="PANTHER" id="PTHR43840">
    <property type="entry name" value="MITOCHONDRIAL METAL TRANSPORTER 1-RELATED"/>
    <property type="match status" value="1"/>
</dbReference>
<gene>
    <name evidence="9" type="ORF">FOA19_20905</name>
</gene>
<dbReference type="RefSeq" id="WP_149092776.1">
    <property type="nucleotide sequence ID" value="NZ_VKKY01000003.1"/>
</dbReference>
<reference evidence="9 10" key="1">
    <citation type="submission" date="2019-07" db="EMBL/GenBank/DDBJ databases">
        <title>Rufibacter sp. nov., isolated from lake sediment.</title>
        <authorList>
            <person name="Qu J.-H."/>
        </authorList>
    </citation>
    <scope>NUCLEOTIDE SEQUENCE [LARGE SCALE GENOMIC DNA]</scope>
    <source>
        <strain evidence="9 10">NBS58-1</strain>
    </source>
</reference>
<evidence type="ECO:0000256" key="2">
    <source>
        <dbReference type="ARBA" id="ARBA00008114"/>
    </source>
</evidence>
<keyword evidence="4 7" id="KW-0812">Transmembrane</keyword>
<comment type="subcellular location">
    <subcellularLocation>
        <location evidence="1">Membrane</location>
        <topology evidence="1">Multi-pass membrane protein</topology>
    </subcellularLocation>
</comment>
<feature type="transmembrane region" description="Helical" evidence="7">
    <location>
        <begin position="23"/>
        <end position="40"/>
    </location>
</feature>
<protein>
    <submittedName>
        <fullName evidence="9">Cation diffusion facilitator family transporter</fullName>
    </submittedName>
</protein>
<feature type="transmembrane region" description="Helical" evidence="7">
    <location>
        <begin position="179"/>
        <end position="199"/>
    </location>
</feature>
<comment type="similarity">
    <text evidence="2">Belongs to the cation diffusion facilitator (CDF) transporter (TC 2.A.4) family.</text>
</comment>
<evidence type="ECO:0000256" key="6">
    <source>
        <dbReference type="ARBA" id="ARBA00023136"/>
    </source>
</evidence>
<dbReference type="InterPro" id="IPR002524">
    <property type="entry name" value="Cation_efflux"/>
</dbReference>
<evidence type="ECO:0000313" key="10">
    <source>
        <dbReference type="Proteomes" id="UP000324133"/>
    </source>
</evidence>
<dbReference type="Gene3D" id="1.20.1510.10">
    <property type="entry name" value="Cation efflux protein transmembrane domain"/>
    <property type="match status" value="1"/>
</dbReference>
<dbReference type="InterPro" id="IPR058533">
    <property type="entry name" value="Cation_efflux_TM"/>
</dbReference>
<dbReference type="InterPro" id="IPR050291">
    <property type="entry name" value="CDF_Transporter"/>
</dbReference>
<evidence type="ECO:0000256" key="7">
    <source>
        <dbReference type="SAM" id="Phobius"/>
    </source>
</evidence>
<dbReference type="GO" id="GO:0008324">
    <property type="term" value="F:monoatomic cation transmembrane transporter activity"/>
    <property type="evidence" value="ECO:0007669"/>
    <property type="project" value="InterPro"/>
</dbReference>
<evidence type="ECO:0000256" key="5">
    <source>
        <dbReference type="ARBA" id="ARBA00022989"/>
    </source>
</evidence>
<dbReference type="NCBIfam" id="TIGR01297">
    <property type="entry name" value="CDF"/>
    <property type="match status" value="1"/>
</dbReference>
<dbReference type="InterPro" id="IPR027469">
    <property type="entry name" value="Cation_efflux_TMD_sf"/>
</dbReference>
<feature type="transmembrane region" description="Helical" evidence="7">
    <location>
        <begin position="84"/>
        <end position="108"/>
    </location>
</feature>
<keyword evidence="3" id="KW-0813">Transport</keyword>
<keyword evidence="10" id="KW-1185">Reference proteome</keyword>
<dbReference type="EMBL" id="VKKY01000003">
    <property type="protein sequence ID" value="KAA3436837.1"/>
    <property type="molecule type" value="Genomic_DNA"/>
</dbReference>
<keyword evidence="6 7" id="KW-0472">Membrane</keyword>
<comment type="caution">
    <text evidence="9">The sequence shown here is derived from an EMBL/GenBank/DDBJ whole genome shotgun (WGS) entry which is preliminary data.</text>
</comment>
<feature type="transmembrane region" description="Helical" evidence="7">
    <location>
        <begin position="133"/>
        <end position="153"/>
    </location>
</feature>
<evidence type="ECO:0000256" key="3">
    <source>
        <dbReference type="ARBA" id="ARBA00022448"/>
    </source>
</evidence>